<accession>A0A5C5G3Q6</accession>
<dbReference type="STRING" id="5288.A0A5C5G3Q6"/>
<dbReference type="EMBL" id="SOZI01000016">
    <property type="protein sequence ID" value="TNY23072.1"/>
    <property type="molecule type" value="Genomic_DNA"/>
</dbReference>
<proteinExistence type="predicted"/>
<evidence type="ECO:0000313" key="4">
    <source>
        <dbReference type="Proteomes" id="UP000311382"/>
    </source>
</evidence>
<gene>
    <name evidence="3" type="ORF">DMC30DRAFT_428252</name>
</gene>
<keyword evidence="2" id="KW-0732">Signal</keyword>
<feature type="region of interest" description="Disordered" evidence="1">
    <location>
        <begin position="24"/>
        <end position="43"/>
    </location>
</feature>
<organism evidence="3 4">
    <name type="scientific">Rhodotorula diobovata</name>
    <dbReference type="NCBI Taxonomy" id="5288"/>
    <lineage>
        <taxon>Eukaryota</taxon>
        <taxon>Fungi</taxon>
        <taxon>Dikarya</taxon>
        <taxon>Basidiomycota</taxon>
        <taxon>Pucciniomycotina</taxon>
        <taxon>Microbotryomycetes</taxon>
        <taxon>Sporidiobolales</taxon>
        <taxon>Sporidiobolaceae</taxon>
        <taxon>Rhodotorula</taxon>
    </lineage>
</organism>
<feature type="chain" id="PRO_5022949673" evidence="2">
    <location>
        <begin position="20"/>
        <end position="200"/>
    </location>
</feature>
<reference evidence="3 4" key="1">
    <citation type="submission" date="2019-03" db="EMBL/GenBank/DDBJ databases">
        <title>Rhodosporidium diobovatum UCD-FST 08-225 genome sequencing, assembly, and annotation.</title>
        <authorList>
            <person name="Fakankun I.U."/>
            <person name="Fristensky B."/>
            <person name="Levin D.B."/>
        </authorList>
    </citation>
    <scope>NUCLEOTIDE SEQUENCE [LARGE SCALE GENOMIC DNA]</scope>
    <source>
        <strain evidence="3 4">UCD-FST 08-225</strain>
    </source>
</reference>
<keyword evidence="4" id="KW-1185">Reference proteome</keyword>
<protein>
    <submittedName>
        <fullName evidence="3">Uncharacterized protein</fullName>
    </submittedName>
</protein>
<comment type="caution">
    <text evidence="3">The sequence shown here is derived from an EMBL/GenBank/DDBJ whole genome shotgun (WGS) entry which is preliminary data.</text>
</comment>
<feature type="signal peptide" evidence="2">
    <location>
        <begin position="1"/>
        <end position="19"/>
    </location>
</feature>
<dbReference type="Gene3D" id="2.40.160.20">
    <property type="match status" value="1"/>
</dbReference>
<evidence type="ECO:0000256" key="2">
    <source>
        <dbReference type="SAM" id="SignalP"/>
    </source>
</evidence>
<evidence type="ECO:0000313" key="3">
    <source>
        <dbReference type="EMBL" id="TNY23072.1"/>
    </source>
</evidence>
<dbReference type="Pfam" id="PF11578">
    <property type="entry name" value="DUF3237"/>
    <property type="match status" value="1"/>
</dbReference>
<name>A0A5C5G3Q6_9BASI</name>
<dbReference type="OrthoDB" id="2521467at2759"/>
<sequence length="200" mass="21319">MLFPTLSTALLALASLAAAKPVHSTSSTATASAPNASSTSSMTPPTAPGFKWLYTANVLCPPNVMPNVSSPEGVRKGIPIVGGTVDMFDGSQWTIRDLGADWGTVDPRTGIFTADTRYNAYNSKGDDLFFETSGPGQAEGGLHLRVKIETGSEEYYWLNHVVAVGVLKNVGTDAKNVSTLRIDVFNFDNDRNATSVKLLY</sequence>
<dbReference type="Proteomes" id="UP000311382">
    <property type="component" value="Unassembled WGS sequence"/>
</dbReference>
<dbReference type="AlphaFoldDB" id="A0A5C5G3Q6"/>
<evidence type="ECO:0000256" key="1">
    <source>
        <dbReference type="SAM" id="MobiDB-lite"/>
    </source>
</evidence>